<dbReference type="GO" id="GO:0004029">
    <property type="term" value="F:aldehyde dehydrogenase (NAD+) activity"/>
    <property type="evidence" value="ECO:0007669"/>
    <property type="project" value="TreeGrafter"/>
</dbReference>
<reference evidence="2 3" key="1">
    <citation type="submission" date="2019-02" db="EMBL/GenBank/DDBJ databases">
        <title>Pedobacter sp. nov., a novel speices isolated from soil of pinguins habitat in Antarcitica.</title>
        <authorList>
            <person name="He R.-H."/>
        </authorList>
    </citation>
    <scope>NUCLEOTIDE SEQUENCE [LARGE SCALE GENOMIC DNA]</scope>
    <source>
        <strain evidence="2 3">E01020</strain>
    </source>
</reference>
<accession>A0A4V3A096</accession>
<proteinExistence type="predicted"/>
<dbReference type="Proteomes" id="UP000295668">
    <property type="component" value="Unassembled WGS sequence"/>
</dbReference>
<dbReference type="Gene3D" id="3.40.50.720">
    <property type="entry name" value="NAD(P)-binding Rossmann-like Domain"/>
    <property type="match status" value="1"/>
</dbReference>
<dbReference type="Pfam" id="PF03807">
    <property type="entry name" value="F420_oxidored"/>
    <property type="match status" value="1"/>
</dbReference>
<dbReference type="PANTHER" id="PTHR48079">
    <property type="entry name" value="PROTEIN YEEZ"/>
    <property type="match status" value="1"/>
</dbReference>
<dbReference type="GO" id="GO:0005737">
    <property type="term" value="C:cytoplasm"/>
    <property type="evidence" value="ECO:0007669"/>
    <property type="project" value="TreeGrafter"/>
</dbReference>
<sequence>MENFNKETISILGCGWFGFALAKRLIGLHYTVKGSTTTSDKLPALNESKIQPYLINFTADEVVCEDSFFDADVLFICIPPKRSSPELKDYPNKIKMILDLAKGKTKNIILISSTSVYGDENKAVTEYSGTHPETDSGKLVLEAEHLFKNLNPENFTIIRFAGLIGPERNPGRFFAGKKDIPNGLTPVNLIHQTDAVGIACAILEKQAFGFIYNACNPNHPTKQDFYTTAAKDADLIEPSFISEKTAWKIVESINVPKYLGYEFEVEL</sequence>
<dbReference type="OrthoDB" id="751203at2"/>
<organism evidence="2 3">
    <name type="scientific">Pedobacter changchengzhani</name>
    <dbReference type="NCBI Taxonomy" id="2529274"/>
    <lineage>
        <taxon>Bacteria</taxon>
        <taxon>Pseudomonadati</taxon>
        <taxon>Bacteroidota</taxon>
        <taxon>Sphingobacteriia</taxon>
        <taxon>Sphingobacteriales</taxon>
        <taxon>Sphingobacteriaceae</taxon>
        <taxon>Pedobacter</taxon>
    </lineage>
</organism>
<dbReference type="AlphaFoldDB" id="A0A4V3A096"/>
<evidence type="ECO:0000313" key="3">
    <source>
        <dbReference type="Proteomes" id="UP000295668"/>
    </source>
</evidence>
<comment type="caution">
    <text evidence="2">The sequence shown here is derived from an EMBL/GenBank/DDBJ whole genome shotgun (WGS) entry which is preliminary data.</text>
</comment>
<evidence type="ECO:0000313" key="2">
    <source>
        <dbReference type="EMBL" id="TDG36763.1"/>
    </source>
</evidence>
<keyword evidence="3" id="KW-1185">Reference proteome</keyword>
<dbReference type="InterPro" id="IPR036291">
    <property type="entry name" value="NAD(P)-bd_dom_sf"/>
</dbReference>
<dbReference type="RefSeq" id="WP_133261711.1">
    <property type="nucleotide sequence ID" value="NZ_SJCY01000003.1"/>
</dbReference>
<protein>
    <submittedName>
        <fullName evidence="2">SDR family oxidoreductase</fullName>
    </submittedName>
</protein>
<dbReference type="InterPro" id="IPR051783">
    <property type="entry name" value="NAD(P)-dependent_oxidoreduct"/>
</dbReference>
<feature type="domain" description="Pyrroline-5-carboxylate reductase catalytic N-terminal" evidence="1">
    <location>
        <begin position="8"/>
        <end position="99"/>
    </location>
</feature>
<evidence type="ECO:0000259" key="1">
    <source>
        <dbReference type="Pfam" id="PF03807"/>
    </source>
</evidence>
<dbReference type="EMBL" id="SJCY01000003">
    <property type="protein sequence ID" value="TDG36763.1"/>
    <property type="molecule type" value="Genomic_DNA"/>
</dbReference>
<name>A0A4V3A096_9SPHI</name>
<dbReference type="SUPFAM" id="SSF51735">
    <property type="entry name" value="NAD(P)-binding Rossmann-fold domains"/>
    <property type="match status" value="1"/>
</dbReference>
<dbReference type="InterPro" id="IPR028939">
    <property type="entry name" value="P5C_Rdtase_cat_N"/>
</dbReference>
<gene>
    <name evidence="2" type="ORF">EZJ43_05615</name>
</gene>
<dbReference type="CDD" id="cd05266">
    <property type="entry name" value="SDR_a4"/>
    <property type="match status" value="1"/>
</dbReference>
<dbReference type="PANTHER" id="PTHR48079:SF6">
    <property type="entry name" value="NAD(P)-BINDING DOMAIN-CONTAINING PROTEIN-RELATED"/>
    <property type="match status" value="1"/>
</dbReference>